<dbReference type="GeneID" id="96953895"/>
<evidence type="ECO:0000313" key="3">
    <source>
        <dbReference type="EMBL" id="MFC7255532.1"/>
    </source>
</evidence>
<proteinExistence type="predicted"/>
<evidence type="ECO:0000313" key="4">
    <source>
        <dbReference type="Proteomes" id="UP001596434"/>
    </source>
</evidence>
<feature type="transmembrane region" description="Helical" evidence="1">
    <location>
        <begin position="12"/>
        <end position="38"/>
    </location>
</feature>
<organism evidence="3 4">
    <name type="scientific">Haloplanus litoreus</name>
    <dbReference type="NCBI Taxonomy" id="767515"/>
    <lineage>
        <taxon>Archaea</taxon>
        <taxon>Methanobacteriati</taxon>
        <taxon>Methanobacteriota</taxon>
        <taxon>Stenosarchaea group</taxon>
        <taxon>Halobacteria</taxon>
        <taxon>Halobacteriales</taxon>
        <taxon>Haloferacaceae</taxon>
        <taxon>Haloplanus</taxon>
    </lineage>
</organism>
<reference evidence="3 4" key="1">
    <citation type="journal article" date="2019" name="Int. J. Syst. Evol. Microbiol.">
        <title>The Global Catalogue of Microorganisms (GCM) 10K type strain sequencing project: providing services to taxonomists for standard genome sequencing and annotation.</title>
        <authorList>
            <consortium name="The Broad Institute Genomics Platform"/>
            <consortium name="The Broad Institute Genome Sequencing Center for Infectious Disease"/>
            <person name="Wu L."/>
            <person name="Ma J."/>
        </authorList>
    </citation>
    <scope>NUCLEOTIDE SEQUENCE [LARGE SCALE GENOMIC DNA]</scope>
    <source>
        <strain evidence="3 4">GX21</strain>
    </source>
</reference>
<sequence length="74" mass="7865">MTDTCHFQVRRLGGSVVLIGLLLGVFVNSWFLAISAFAGLNLVQSSFTDFCPAERFLPACGPEADTGVAEPTSD</sequence>
<dbReference type="RefSeq" id="WP_379703760.1">
    <property type="nucleotide sequence ID" value="NZ_JBHTAT010000001.1"/>
</dbReference>
<accession>A0ABD5ZZG7</accession>
<dbReference type="AlphaFoldDB" id="A0ABD5ZZG7"/>
<comment type="caution">
    <text evidence="3">The sequence shown here is derived from an EMBL/GenBank/DDBJ whole genome shotgun (WGS) entry which is preliminary data.</text>
</comment>
<dbReference type="Pfam" id="PF11127">
    <property type="entry name" value="YgaP-like_TM"/>
    <property type="match status" value="1"/>
</dbReference>
<dbReference type="Gene3D" id="6.10.140.1340">
    <property type="match status" value="1"/>
</dbReference>
<keyword evidence="4" id="KW-1185">Reference proteome</keyword>
<keyword evidence="1" id="KW-1133">Transmembrane helix</keyword>
<evidence type="ECO:0000256" key="1">
    <source>
        <dbReference type="SAM" id="Phobius"/>
    </source>
</evidence>
<keyword evidence="1" id="KW-0812">Transmembrane</keyword>
<feature type="domain" description="Inner membrane protein YgaP-like transmembrane" evidence="2">
    <location>
        <begin position="9"/>
        <end position="57"/>
    </location>
</feature>
<dbReference type="InterPro" id="IPR021309">
    <property type="entry name" value="YgaP-like_TM"/>
</dbReference>
<name>A0ABD5ZZG7_9EURY</name>
<evidence type="ECO:0000259" key="2">
    <source>
        <dbReference type="Pfam" id="PF11127"/>
    </source>
</evidence>
<dbReference type="EMBL" id="JBHTAT010000001">
    <property type="protein sequence ID" value="MFC7255532.1"/>
    <property type="molecule type" value="Genomic_DNA"/>
</dbReference>
<keyword evidence="1" id="KW-0472">Membrane</keyword>
<gene>
    <name evidence="3" type="ORF">ACFQKE_09555</name>
</gene>
<protein>
    <submittedName>
        <fullName evidence="3">YgaP-like transmembrane domain</fullName>
    </submittedName>
</protein>
<dbReference type="Proteomes" id="UP001596434">
    <property type="component" value="Unassembled WGS sequence"/>
</dbReference>